<dbReference type="PANTHER" id="PTHR15462:SF19">
    <property type="entry name" value="PEPTIDASE S1 DOMAIN-CONTAINING PROTEIN"/>
    <property type="match status" value="1"/>
</dbReference>
<accession>A0A6J4KW76</accession>
<dbReference type="PANTHER" id="PTHR15462">
    <property type="entry name" value="SERINE PROTEASE"/>
    <property type="match status" value="1"/>
</dbReference>
<evidence type="ECO:0000256" key="1">
    <source>
        <dbReference type="ARBA" id="ARBA00022729"/>
    </source>
</evidence>
<evidence type="ECO:0000256" key="3">
    <source>
        <dbReference type="SAM" id="SignalP"/>
    </source>
</evidence>
<gene>
    <name evidence="4" type="ORF">AVDCRST_MAG61-1827</name>
</gene>
<feature type="chain" id="PRO_5027079982" description="Peptidase" evidence="3">
    <location>
        <begin position="44"/>
        <end position="377"/>
    </location>
</feature>
<evidence type="ECO:0000256" key="2">
    <source>
        <dbReference type="SAM" id="MobiDB-lite"/>
    </source>
</evidence>
<protein>
    <recommendedName>
        <fullName evidence="5">Peptidase</fullName>
    </recommendedName>
</protein>
<dbReference type="InterPro" id="IPR050966">
    <property type="entry name" value="Glutamyl_endopeptidase"/>
</dbReference>
<organism evidence="4">
    <name type="scientific">uncultured Friedmanniella sp</name>
    <dbReference type="NCBI Taxonomy" id="335381"/>
    <lineage>
        <taxon>Bacteria</taxon>
        <taxon>Bacillati</taxon>
        <taxon>Actinomycetota</taxon>
        <taxon>Actinomycetes</taxon>
        <taxon>Propionibacteriales</taxon>
        <taxon>Nocardioidaceae</taxon>
        <taxon>Friedmanniella</taxon>
        <taxon>environmental samples</taxon>
    </lineage>
</organism>
<sequence length="377" mass="40230">MSNVKSTAGQGKQGRIRALGHVTGLAAFAATAALLASPSLAQAAPAQPTKAPVSAPPAAATVSHDNTLTPAVKKLLKGSGAAAERKALTTYWSEARMKAAKPYAGSATFKHLGTGPKQAPTAAEAKPQGAPVSIAPSKTATAPRAVTNGSTAVPQTSYPNYPYYHPVARTNGKVFFTRGGANYVCSGTIVNSEGKSLIWTAGHCLVDSKVWNSNTVFVPSYKNGSRPYGTWTARTLTTTSAWYYNRDFRQDNGAATVYRNFGYRIADYLGAQGLTWNQTPNFYTYAFGYPQGYPYNGQNLTLAAGSTYNAGNGTIYMWSGMTGGSSGGAWYRNFNGNWGSVNGHNDFIYTSSPNWMYSPYYGNQAANLYNTVRYQTS</sequence>
<evidence type="ECO:0000313" key="4">
    <source>
        <dbReference type="EMBL" id="CAA9313004.1"/>
    </source>
</evidence>
<proteinExistence type="predicted"/>
<name>A0A6J4KW76_9ACTN</name>
<dbReference type="AlphaFoldDB" id="A0A6J4KW76"/>
<dbReference type="EMBL" id="CADCTT010000244">
    <property type="protein sequence ID" value="CAA9313004.1"/>
    <property type="molecule type" value="Genomic_DNA"/>
</dbReference>
<feature type="region of interest" description="Disordered" evidence="2">
    <location>
        <begin position="111"/>
        <end position="153"/>
    </location>
</feature>
<reference evidence="4" key="1">
    <citation type="submission" date="2020-02" db="EMBL/GenBank/DDBJ databases">
        <authorList>
            <person name="Meier V. D."/>
        </authorList>
    </citation>
    <scope>NUCLEOTIDE SEQUENCE</scope>
    <source>
        <strain evidence="4">AVDCRST_MAG61</strain>
    </source>
</reference>
<dbReference type="Gene3D" id="2.40.10.10">
    <property type="entry name" value="Trypsin-like serine proteases"/>
    <property type="match status" value="2"/>
</dbReference>
<dbReference type="InterPro" id="IPR009003">
    <property type="entry name" value="Peptidase_S1_PA"/>
</dbReference>
<keyword evidence="1 3" id="KW-0732">Signal</keyword>
<dbReference type="InterPro" id="IPR043504">
    <property type="entry name" value="Peptidase_S1_PA_chymotrypsin"/>
</dbReference>
<dbReference type="SUPFAM" id="SSF50494">
    <property type="entry name" value="Trypsin-like serine proteases"/>
    <property type="match status" value="1"/>
</dbReference>
<evidence type="ECO:0008006" key="5">
    <source>
        <dbReference type="Google" id="ProtNLM"/>
    </source>
</evidence>
<feature type="signal peptide" evidence="3">
    <location>
        <begin position="1"/>
        <end position="43"/>
    </location>
</feature>